<evidence type="ECO:0000256" key="1">
    <source>
        <dbReference type="SAM" id="MobiDB-lite"/>
    </source>
</evidence>
<comment type="caution">
    <text evidence="3">The sequence shown here is derived from an EMBL/GenBank/DDBJ whole genome shotgun (WGS) entry which is preliminary data.</text>
</comment>
<gene>
    <name evidence="3" type="ORF">TrCOL_g7232</name>
</gene>
<organism evidence="3 4">
    <name type="scientific">Triparma columacea</name>
    <dbReference type="NCBI Taxonomy" id="722753"/>
    <lineage>
        <taxon>Eukaryota</taxon>
        <taxon>Sar</taxon>
        <taxon>Stramenopiles</taxon>
        <taxon>Ochrophyta</taxon>
        <taxon>Bolidophyceae</taxon>
        <taxon>Parmales</taxon>
        <taxon>Triparmaceae</taxon>
        <taxon>Triparma</taxon>
    </lineage>
</organism>
<feature type="transmembrane region" description="Helical" evidence="2">
    <location>
        <begin position="1986"/>
        <end position="2005"/>
    </location>
</feature>
<feature type="transmembrane region" description="Helical" evidence="2">
    <location>
        <begin position="2012"/>
        <end position="2030"/>
    </location>
</feature>
<keyword evidence="2" id="KW-1133">Transmembrane helix</keyword>
<evidence type="ECO:0000256" key="2">
    <source>
        <dbReference type="SAM" id="Phobius"/>
    </source>
</evidence>
<keyword evidence="2" id="KW-0812">Transmembrane</keyword>
<feature type="transmembrane region" description="Helical" evidence="2">
    <location>
        <begin position="1948"/>
        <end position="1966"/>
    </location>
</feature>
<reference evidence="4" key="1">
    <citation type="journal article" date="2023" name="Commun. Biol.">
        <title>Genome analysis of Parmales, the sister group of diatoms, reveals the evolutionary specialization of diatoms from phago-mixotrophs to photoautotrophs.</title>
        <authorList>
            <person name="Ban H."/>
            <person name="Sato S."/>
            <person name="Yoshikawa S."/>
            <person name="Yamada K."/>
            <person name="Nakamura Y."/>
            <person name="Ichinomiya M."/>
            <person name="Sato N."/>
            <person name="Blanc-Mathieu R."/>
            <person name="Endo H."/>
            <person name="Kuwata A."/>
            <person name="Ogata H."/>
        </authorList>
    </citation>
    <scope>NUCLEOTIDE SEQUENCE [LARGE SCALE GENOMIC DNA]</scope>
</reference>
<evidence type="ECO:0000313" key="4">
    <source>
        <dbReference type="Proteomes" id="UP001165065"/>
    </source>
</evidence>
<keyword evidence="4" id="KW-1185">Reference proteome</keyword>
<feature type="transmembrane region" description="Helical" evidence="2">
    <location>
        <begin position="1765"/>
        <end position="1784"/>
    </location>
</feature>
<protein>
    <submittedName>
        <fullName evidence="3">Uncharacterized protein</fullName>
    </submittedName>
</protein>
<feature type="compositionally biased region" description="Low complexity" evidence="1">
    <location>
        <begin position="1370"/>
        <end position="1385"/>
    </location>
</feature>
<sequence>MAAPSGLRIQGPQHEGFIFTPGQNSHFEACTTVLENLMVDSIDGEIKVSQKRDDYFPNLITVYQGCLPVDKGTPSLTMSRSTASGLRGTLKSTISKVKEKALRPSFKNKNDQSDLEQSKVRTVFTTSILLHARPVEIANVFFDPLYYENSLKARRSIVHEYVVARDIIVYLTERRNSGKVGKGIKVHEFFNRYTWKKEGNDFVVAFESLEDTAVPFVFEKSSMAKNRIVKVRSTGFIRISPGEGGTSTMTITSTLNSVMREGKPLSNVTETDPHLSDRTVLEMRAILKMLLRLKEDFDKSSEIDSFFFKKFVDTEVNHPPRLNRFETENLKNLGLKWRALEQDIKHRLATASCSAEHLASESQSVRYNNCSRSHVTINPEDFAAYTNDLESHFIVIQPKTGNTDTLEMGTQEDHSTSSALLPQVITYKEAPPNLKRKIEMDFKTHQGSIMLEDNLLNDAWKRTQGLSPTCNVDQFERYEHLAGETITWRKFVTTVPASASLVFAYMWSHDSEERMRIHEVESTKAVSEESLNMSTFLPRERRSLTDESGNPTRSQVIFETRKFPQQYRNRKRETYQMWDKIKDEDGYLTFVVVSRPIQETLEDDNFDIHWRNQVDKFREEFCYTDTELVLSTIKGVTLVKEVSKNVCEVTLISTQDCKIFITPWIKELVDREMLDLIDDMQRKFQRNWIFVDAEIRQHFMERLIGGDGHRTEELKGNSLDVARKCFATIDHLNGVKNYDDDETYEAMFNRFNSFCQHPATGWRPMASLTPWLSMSIMTGTKKKTICRGVTIVDASPAEVCAHFFNNTSPARMNSFFDEGNIARVTAHTNSFNDKVVGTIYRPRFGGLGFAASRFTKPQEETLRMIVGGPSDEKLAIWMQSADEHIEYGSGVSKKTAQAYFTGILIAENYVHAGDVAAGTKLTFFCSANKNLGFLSSYEQLVVPLTTLVDAKEKMDKSELKDDENLSYFTDLMSDDLEEGSSLPDSSPDSAFVESVRKEMNEHNDDANFMEFLDSDSRSRSYFVRIRRKMVEANATSRNSVNKEGAVRRRSSLFTSSQNSMNVYKTQAVYDANVEEAAAAYWLCNSRMDLEKMFADDGLPSSVVELNIYRVSSRCQIRETKLKTKGRWAGRTFRLLEKMVWTKVSEDTIVVAHGSAEAEWWDTKQPEPFDNTAREDVDEDGRRYGRWEININHCLDGERGKIGGNDTFSKMELEVKEVVVFRSLEPIGETSQTSVVSLLSLKQRGQTINILKPDAEEQICLKRISRLTWLRTHLDKSHDIDSHARSVFKAVIEEKQQDVTHLSHAYTDIEKIMISQAVLLLNQFEHTQKSVLPGFEHTSVEHELAIMKPQDVGTHGGRRRQSNNVSHRYNSNDSGQGHSSGNSSGGTLDHSAFGKLVAGGSSSDQGLLLQDIRTTEALKTTLKAASFWVRGRFVANAPIGDVVSYYWCFNCRCRLKETDVERKVLTINSPYSIVGQMVTKASIKALAQRCMFTMMWYAIDSQHILVVSFPKDAIMFTSSVESAQRVKKIWVASVKSLGDGTKCRVTYMCGQEGIHRRTRVNTRLLASDLKDSMNSRWYFLGLKDLNECDEMVGHGIGEEFCSLSKFEEETGTKDVAARVREVAAYNKSLSKLVIIYPWFISMLTAILENRIRHTTVVQVSPHDLSNRQARNIGHSFTFSLVTCLLPSSAVDEWILKSRAMQEFEMEFHWFRPMLDSIAFKLLHDIAYGLKLRVFVGAMICICDVVTDISMIVYFFKSQGMSSKAGWLTSSSVGFSIFLQLCIVHLNGRKDNWKEKLIVILCLKPLVDAWRIVKTGGNDLSATKLFSPVQEAVFCKFVEMMFESIPATVVQAQAYLSLLEDGNEAEVFPIVSIALGCMSTGYILTSVAYDLDIDPTKRSNFACRGWVPDSEKGRLYCFALMLLTSSLQCFQTAFGFAMLYFVYQRASKGKLALVIFLNLPMWLIIKVLRSEWTCWVPIYGKSGQAFTLLFRVAMSILNMFSVSPFFADPTYIGSLYIPTMVVLQGTCVYLFTEKFDLVAFNDGALVGQILYVVSVALPLTIVLMFLVGIKRSKVRYFFFAPKQEDMYLKAWTLSDNGGKIDMVINTHEDIFRGCQENIRSWIQDNWENWQEDEIFSSDIMGRIPEKFMPVELWEETHPDVKEEEEERGKGTVVRPSIRHLRPSMSGILGERNKRMSGGKGRMPRRTVLASAMQQIMNQNTHGETAALISSVGMKKARLGVEGEYIDNWMDFLGEKRLHEINGGGGGKKGVHRNSNSVGISRRGIGSGIMRGGGGRRKSVGGMRRRSGVMGKNSQVYLTGERRDSAVQDRVRRRIEREGNYREKGDA</sequence>
<dbReference type="Proteomes" id="UP001165065">
    <property type="component" value="Unassembled WGS sequence"/>
</dbReference>
<feature type="region of interest" description="Disordered" evidence="1">
    <location>
        <begin position="1347"/>
        <end position="1385"/>
    </location>
</feature>
<feature type="transmembrane region" description="Helical" evidence="2">
    <location>
        <begin position="1865"/>
        <end position="1887"/>
    </location>
</feature>
<keyword evidence="2" id="KW-0472">Membrane</keyword>
<proteinExistence type="predicted"/>
<feature type="transmembrane region" description="Helical" evidence="2">
    <location>
        <begin position="2042"/>
        <end position="2067"/>
    </location>
</feature>
<dbReference type="EMBL" id="BRYA01000260">
    <property type="protein sequence ID" value="GMI45671.1"/>
    <property type="molecule type" value="Genomic_DNA"/>
</dbReference>
<name>A0A9W7LDE8_9STRA</name>
<accession>A0A9W7LDE8</accession>
<feature type="compositionally biased region" description="Basic residues" evidence="1">
    <location>
        <begin position="2291"/>
        <end position="2304"/>
    </location>
</feature>
<dbReference type="OrthoDB" id="195217at2759"/>
<feature type="compositionally biased region" description="Basic and acidic residues" evidence="1">
    <location>
        <begin position="2317"/>
        <end position="2344"/>
    </location>
</feature>
<feature type="transmembrane region" description="Helical" evidence="2">
    <location>
        <begin position="1627"/>
        <end position="1646"/>
    </location>
</feature>
<feature type="region of interest" description="Disordered" evidence="1">
    <location>
        <begin position="2261"/>
        <end position="2344"/>
    </location>
</feature>
<feature type="transmembrane region" description="Helical" evidence="2">
    <location>
        <begin position="1732"/>
        <end position="1753"/>
    </location>
</feature>
<evidence type="ECO:0000313" key="3">
    <source>
        <dbReference type="EMBL" id="GMI45671.1"/>
    </source>
</evidence>
<feature type="transmembrane region" description="Helical" evidence="2">
    <location>
        <begin position="1916"/>
        <end position="1941"/>
    </location>
</feature>